<organism evidence="4 5">
    <name type="scientific">Streptomyces roseirectus</name>
    <dbReference type="NCBI Taxonomy" id="2768066"/>
    <lineage>
        <taxon>Bacteria</taxon>
        <taxon>Bacillati</taxon>
        <taxon>Actinomycetota</taxon>
        <taxon>Actinomycetes</taxon>
        <taxon>Kitasatosporales</taxon>
        <taxon>Streptomycetaceae</taxon>
        <taxon>Streptomyces</taxon>
    </lineage>
</organism>
<keyword evidence="3 4" id="KW-0808">Transferase</keyword>
<dbReference type="Proteomes" id="UP000516052">
    <property type="component" value="Chromosome"/>
</dbReference>
<dbReference type="SFLD" id="SFLDG01163">
    <property type="entry name" value="II"/>
    <property type="match status" value="1"/>
</dbReference>
<dbReference type="InterPro" id="IPR033964">
    <property type="entry name" value="ABBA"/>
</dbReference>
<proteinExistence type="inferred from homology"/>
<keyword evidence="5" id="KW-1185">Reference proteome</keyword>
<dbReference type="InterPro" id="IPR020965">
    <property type="entry name" value="Prenyltransferase_CloQ"/>
</dbReference>
<dbReference type="InterPro" id="IPR036239">
    <property type="entry name" value="PrenylTrfase-like_sf"/>
</dbReference>
<comment type="similarity">
    <text evidence="1">Belongs to the aromatic prenyltransferase family.</text>
</comment>
<accession>A0A7H0IPL1</accession>
<dbReference type="KEGG" id="sroi:IAG44_38270"/>
<dbReference type="SFLD" id="SFLDS00036">
    <property type="entry name" value="Aromatic_Prenyltransferase"/>
    <property type="match status" value="1"/>
</dbReference>
<name>A0A7H0IPL1_9ACTN</name>
<dbReference type="GO" id="GO:0004659">
    <property type="term" value="F:prenyltransferase activity"/>
    <property type="evidence" value="ECO:0007669"/>
    <property type="project" value="UniProtKB-KW"/>
</dbReference>
<dbReference type="Pfam" id="PF11468">
    <property type="entry name" value="PTase_Orf2"/>
    <property type="match status" value="1"/>
</dbReference>
<evidence type="ECO:0000313" key="4">
    <source>
        <dbReference type="EMBL" id="QNP74727.1"/>
    </source>
</evidence>
<dbReference type="RefSeq" id="WP_187751651.1">
    <property type="nucleotide sequence ID" value="NZ_CP060828.1"/>
</dbReference>
<evidence type="ECO:0000313" key="5">
    <source>
        <dbReference type="Proteomes" id="UP000516052"/>
    </source>
</evidence>
<reference evidence="4 5" key="1">
    <citation type="submission" date="2020-08" db="EMBL/GenBank/DDBJ databases">
        <title>A novel species.</title>
        <authorList>
            <person name="Gao J."/>
        </authorList>
    </citation>
    <scope>NUCLEOTIDE SEQUENCE [LARGE SCALE GENOMIC DNA]</scope>
    <source>
        <strain evidence="4 5">CRXT-G-22</strain>
    </source>
</reference>
<evidence type="ECO:0000256" key="1">
    <source>
        <dbReference type="ARBA" id="ARBA00005368"/>
    </source>
</evidence>
<dbReference type="SUPFAM" id="SSF143492">
    <property type="entry name" value="Prenyltransferase-like"/>
    <property type="match status" value="1"/>
</dbReference>
<evidence type="ECO:0000256" key="2">
    <source>
        <dbReference type="ARBA" id="ARBA00022602"/>
    </source>
</evidence>
<gene>
    <name evidence="4" type="ORF">IAG44_38270</name>
</gene>
<evidence type="ECO:0000256" key="3">
    <source>
        <dbReference type="ARBA" id="ARBA00022679"/>
    </source>
</evidence>
<keyword evidence="2" id="KW-0637">Prenyltransferase</keyword>
<protein>
    <submittedName>
        <fullName evidence="4">Prenyltransferase</fullName>
    </submittedName>
</protein>
<dbReference type="AlphaFoldDB" id="A0A7H0IPL1"/>
<sequence length="295" mass="32164">MSGNSGTADIYEAVIETARRMGVTPARDTVRAILSAYGDAFTHAMPLALRSATDAQHTGDLDCRFVTHPKNRNPYPLALSKGLTPTTDHPVGALLSSIEERFPVDGYGIDFGVVNGFAKVYAGFPPDDLQKLPELAAIPAMPRGLADRADFFRQHGLDDKVAFTAIDYPHRTVNVYFNDVPPACREADGIRTMLHDLGLPEPSEHLLALAGRSFGLYTTLDWESPGIRRLCFGVTTTDLSSLPVPVDPRLEKFAQSVPYGGPGRKYVYGVAATATGEYHKLETHYKWNPGTVAFI</sequence>
<dbReference type="CDD" id="cd13931">
    <property type="entry name" value="PT-CloQ_NphB"/>
    <property type="match status" value="1"/>
</dbReference>
<dbReference type="EMBL" id="CP060828">
    <property type="protein sequence ID" value="QNP74727.1"/>
    <property type="molecule type" value="Genomic_DNA"/>
</dbReference>